<comment type="caution">
    <text evidence="1">The sequence shown here is derived from an EMBL/GenBank/DDBJ whole genome shotgun (WGS) entry which is preliminary data.</text>
</comment>
<evidence type="ECO:0000313" key="2">
    <source>
        <dbReference type="Proteomes" id="UP000564385"/>
    </source>
</evidence>
<sequence length="117" mass="13039">MSCNLTTTDKYIPEFDEYEARSKLSDLTTKSCHPERSEGSPYFVLAVVRSYAPVQTQTNIVISTEAADSHTVCREADCDRISQSQRTDTLCGIRQDPRISSFASHLGQISPENLAHL</sequence>
<dbReference type="Proteomes" id="UP000564385">
    <property type="component" value="Unassembled WGS sequence"/>
</dbReference>
<protein>
    <submittedName>
        <fullName evidence="1">Uncharacterized protein</fullName>
    </submittedName>
</protein>
<gene>
    <name evidence="1" type="ORF">HDF08_004026</name>
</gene>
<proteinExistence type="predicted"/>
<name>A0A852VJI9_9BACT</name>
<accession>A0A852VJI9</accession>
<dbReference type="AlphaFoldDB" id="A0A852VJI9"/>
<evidence type="ECO:0000313" key="1">
    <source>
        <dbReference type="EMBL" id="NYF91907.1"/>
    </source>
</evidence>
<dbReference type="EMBL" id="JACCCU010000003">
    <property type="protein sequence ID" value="NYF91907.1"/>
    <property type="molecule type" value="Genomic_DNA"/>
</dbReference>
<reference evidence="1 2" key="1">
    <citation type="submission" date="2020-07" db="EMBL/GenBank/DDBJ databases">
        <title>Genomic Encyclopedia of Type Strains, Phase IV (KMG-V): Genome sequencing to study the core and pangenomes of soil and plant-associated prokaryotes.</title>
        <authorList>
            <person name="Whitman W."/>
        </authorList>
    </citation>
    <scope>NUCLEOTIDE SEQUENCE [LARGE SCALE GENOMIC DNA]</scope>
    <source>
        <strain evidence="1 2">M8UP22</strain>
    </source>
</reference>
<organism evidence="1 2">
    <name type="scientific">Tunturiibacter lichenicola</name>
    <dbReference type="NCBI Taxonomy" id="2051959"/>
    <lineage>
        <taxon>Bacteria</taxon>
        <taxon>Pseudomonadati</taxon>
        <taxon>Acidobacteriota</taxon>
        <taxon>Terriglobia</taxon>
        <taxon>Terriglobales</taxon>
        <taxon>Acidobacteriaceae</taxon>
        <taxon>Tunturiibacter</taxon>
    </lineage>
</organism>